<protein>
    <submittedName>
        <fullName evidence="1">Uncharacterized protein</fullName>
    </submittedName>
</protein>
<keyword evidence="2" id="KW-1185">Reference proteome</keyword>
<dbReference type="EMBL" id="ML769612">
    <property type="protein sequence ID" value="KAE9391839.1"/>
    <property type="molecule type" value="Genomic_DNA"/>
</dbReference>
<dbReference type="OrthoDB" id="2205812at2759"/>
<dbReference type="AlphaFoldDB" id="A0A6A4H0R3"/>
<reference evidence="1" key="1">
    <citation type="journal article" date="2019" name="Environ. Microbiol.">
        <title>Fungal ecological strategies reflected in gene transcription - a case study of two litter decomposers.</title>
        <authorList>
            <person name="Barbi F."/>
            <person name="Kohler A."/>
            <person name="Barry K."/>
            <person name="Baskaran P."/>
            <person name="Daum C."/>
            <person name="Fauchery L."/>
            <person name="Ihrmark K."/>
            <person name="Kuo A."/>
            <person name="LaButti K."/>
            <person name="Lipzen A."/>
            <person name="Morin E."/>
            <person name="Grigoriev I.V."/>
            <person name="Henrissat B."/>
            <person name="Lindahl B."/>
            <person name="Martin F."/>
        </authorList>
    </citation>
    <scope>NUCLEOTIDE SEQUENCE</scope>
    <source>
        <strain evidence="1">JB14</strain>
    </source>
</reference>
<evidence type="ECO:0000313" key="1">
    <source>
        <dbReference type="EMBL" id="KAE9391839.1"/>
    </source>
</evidence>
<evidence type="ECO:0000313" key="2">
    <source>
        <dbReference type="Proteomes" id="UP000799118"/>
    </source>
</evidence>
<sequence length="131" mass="14769">MLCTRKLSCNDNPIPADIRLVPEGQSSRILGAHIGNNTNEMEPWLPIVERIETILERCSEMHPTMEAKRHMINLTMGSITQYLTAANGMPEHIVKRLTKLQSTFLNAPINKETLAADITQGEKRMFDLQAL</sequence>
<dbReference type="Proteomes" id="UP000799118">
    <property type="component" value="Unassembled WGS sequence"/>
</dbReference>
<accession>A0A6A4H0R3</accession>
<organism evidence="1 2">
    <name type="scientific">Gymnopus androsaceus JB14</name>
    <dbReference type="NCBI Taxonomy" id="1447944"/>
    <lineage>
        <taxon>Eukaryota</taxon>
        <taxon>Fungi</taxon>
        <taxon>Dikarya</taxon>
        <taxon>Basidiomycota</taxon>
        <taxon>Agaricomycotina</taxon>
        <taxon>Agaricomycetes</taxon>
        <taxon>Agaricomycetidae</taxon>
        <taxon>Agaricales</taxon>
        <taxon>Marasmiineae</taxon>
        <taxon>Omphalotaceae</taxon>
        <taxon>Gymnopus</taxon>
    </lineage>
</organism>
<proteinExistence type="predicted"/>
<gene>
    <name evidence="1" type="ORF">BT96DRAFT_831491</name>
</gene>
<name>A0A6A4H0R3_9AGAR</name>